<feature type="region of interest" description="Disordered" evidence="1">
    <location>
        <begin position="238"/>
        <end position="300"/>
    </location>
</feature>
<dbReference type="OrthoDB" id="371518at2759"/>
<feature type="compositionally biased region" description="Basic and acidic residues" evidence="1">
    <location>
        <begin position="251"/>
        <end position="263"/>
    </location>
</feature>
<dbReference type="EMBL" id="CP016252">
    <property type="protein sequence ID" value="ANQ11107.1"/>
    <property type="molecule type" value="Genomic_DNA"/>
</dbReference>
<evidence type="ECO:0000313" key="2">
    <source>
        <dbReference type="EMBL" id="ANQ11107.1"/>
    </source>
</evidence>
<sequence length="1864" mass="217466">MPKFPLKRKKPSFANTNIKCYLYRSATKNGERNTYLVDKRKKVEERVKLTTTNKYNEIVALFRSRNEGNPVNKSRNTHYCNFAKADVLTLARRDIERLKKNKFKYLPLAGNRKHHIKKFLTECIFSNNVKQLVGTAKRHIHRASLYHLFLLLKLSVEFKNCEFFKLNALEAFTNKVELLGRRQKKGHLGKNDRSLVLTYQRILEDTFFANADGVSQDVYLFDVVSFVNEVVQRGAAEASSPNNSIATVKSAPDRSEPPCPDKRHPQKPGNFVHHGGKSDRMKRRGGHKAKKEENENHVTRRDEIYQDEIKYFSYNHRTNHLGVYKEIYEKSDQYKCLKFYENAKKKIAAPGEGSFSQELLNNKLRRSLLNQANVADSNVEQSNVGDAYMGQSGRAPPSNTLSRYTLKESVLNAFLSVCANNYDDRTYKYMKVVYFTNFYVYNPLFLFQYFSHIPASENKFFELYLTEFLKFLNNIILHFHFYLIPFFTNLNYSTVFLNFFKKKMLHYEGEGVSERSVHIYRRSSNHQLLKEKISYTYGGCHSREKDVAFILFLCYEIFRSDSLVEKYRQIYLDNFYLYSSERQEKNPPLSIFFNFLNYRSVFNKYEDELKGVQIERRQFYKPLVAVTKRIREHSSVNARTNREEEATPLMGHTLEGVHSDGSVPLTNMVGRRAVPHGKLASNFPLKRREFLRGMQRAHQEFAASLGGITSRGKVDKNGKIVTDEPNGTNGPTRESTQRQILQFHDANLKHNTISVRKREVFNMILHLNKHNFTQSANYLNKLCFFLLNEFCEKDIVTLFTNHLKYNGNDHDLLLLNKILNILIYKKRNISLSNNIVICNSLAKYQLFNNNFFSLDKSNFFDEVTDANIHSLVALLYSWGKLKVRNIDPLFYVRVIKEIIKKIDKINEYGLSCLLYGLNNLIDRRKVSIMETASGSFEQANHIEQGKHIECDKRVERGVVAPQSDVQTAALENELIRAIVNKLIIFKNMNINSFCISISCLSKINIFPKELYEEVKTVTYKYMHSVNVTSLQHLLLALSKFYIKNKRNQSMDELIFDIFNFLFTYKYNDISFKCACKFLHILSLLNWRDEDFILLLLLVISNEQKMLGGVYTGRNVSSGEENALKGLTVNRPHLANLNTRTPFSGGTQLTYLPYGATNTHHTKEPPTLNSDPSAKRTNQSAKYKGSLFIKGLSALKEDDYFKSSHSAYPFLDIKSCKFDLNKVLLIFKNADSSYLVNVLESLYSLSYYSYFSIHLTVVIKNIMIKQIHDLKVSSIMALLFSYVDLHFLDHSLYDMELNLFLSEDSGGTAPIEEGGQWNDEQTLLLERNVVDAIEKDASEGVGENEKLIRPKRNQYPPSDEGTTYAMREQLHSLYNYMLCNFKRMNEQERMLYIEKLKLVMCEMKKKKKYFVDNIYNENNTPSVEYILSMIHDYDEMGKENCPMAEGGRFPSQRKSGQRAGCNPDMDTRKKDAELDNTLKEKHFEQIKNIVDQFSSVKKFHLKDKTLNEKLQKKEYYDDFFFLKYREYYKEDLINLCLETMLKNVTYILNNYKQYRNCSTFFLLLFCDIFLPYSKSDIFFYFKSIQRCYDGSCNKNGDDNKWQQKFEHILENIELSHFTADTIRNVINAKNASHMVIPYLDILQHNNNFLNKAVCASGRNEDGAHCVEDLQHVSGQRYNHPEGETRKQDETHGDISNEYQHFINSYDSTYRPKKIKLENIVPLNLLYKFFQLFNFNINNVQLIYLLNEVIKENEPNEANESNESNELLGNDNTNQFSKSEISPEQFRKVSYPLIQIRNKTLIVHKNSKKVFFKNFNIIDHYYKPSRGMLIQILDNGIHKAVSIYVDVYVVAYKVDMVIERDAVLRQ</sequence>
<name>A0A1B1E819_9APIC</name>
<feature type="compositionally biased region" description="Polar residues" evidence="1">
    <location>
        <begin position="725"/>
        <end position="734"/>
    </location>
</feature>
<evidence type="ECO:0000256" key="1">
    <source>
        <dbReference type="SAM" id="MobiDB-lite"/>
    </source>
</evidence>
<reference evidence="3" key="1">
    <citation type="submission" date="2016-06" db="EMBL/GenBank/DDBJ databases">
        <title>First high quality genome sequence of Plasmodium coatneyi using continuous long reads from single molecule, real-time sequencing.</title>
        <authorList>
            <person name="Chien J.-T."/>
            <person name="Pakala S.B."/>
            <person name="Geraldo J.A."/>
            <person name="Lapp S.A."/>
            <person name="Barnwell J.W."/>
            <person name="Kissinger J.C."/>
            <person name="Galinski M.R."/>
            <person name="Humphrey J.C."/>
        </authorList>
    </citation>
    <scope>NUCLEOTIDE SEQUENCE [LARGE SCALE GENOMIC DNA]</scope>
    <source>
        <strain evidence="3">Hackeri</strain>
    </source>
</reference>
<dbReference type="GeneID" id="30912033"/>
<dbReference type="KEGG" id="pcot:PCOAH_00052990"/>
<accession>A0A1B1E819</accession>
<protein>
    <submittedName>
        <fullName evidence="2">Uncharacterized protein</fullName>
    </submittedName>
</protein>
<organism evidence="2 3">
    <name type="scientific">Plasmodium coatneyi</name>
    <dbReference type="NCBI Taxonomy" id="208452"/>
    <lineage>
        <taxon>Eukaryota</taxon>
        <taxon>Sar</taxon>
        <taxon>Alveolata</taxon>
        <taxon>Apicomplexa</taxon>
        <taxon>Aconoidasida</taxon>
        <taxon>Haemosporida</taxon>
        <taxon>Plasmodiidae</taxon>
        <taxon>Plasmodium</taxon>
    </lineage>
</organism>
<feature type="region of interest" description="Disordered" evidence="1">
    <location>
        <begin position="714"/>
        <end position="734"/>
    </location>
</feature>
<feature type="region of interest" description="Disordered" evidence="1">
    <location>
        <begin position="1446"/>
        <end position="1465"/>
    </location>
</feature>
<keyword evidence="3" id="KW-1185">Reference proteome</keyword>
<dbReference type="VEuPathDB" id="PlasmoDB:PCOAH_00052990"/>
<proteinExistence type="predicted"/>
<dbReference type="Proteomes" id="UP000092716">
    <property type="component" value="Chromosome 14"/>
</dbReference>
<evidence type="ECO:0000313" key="3">
    <source>
        <dbReference type="Proteomes" id="UP000092716"/>
    </source>
</evidence>
<gene>
    <name evidence="2" type="ORF">PCOAH_00052990</name>
</gene>
<feature type="compositionally biased region" description="Basic residues" evidence="1">
    <location>
        <begin position="280"/>
        <end position="289"/>
    </location>
</feature>
<feature type="compositionally biased region" description="Basic and acidic residues" evidence="1">
    <location>
        <begin position="290"/>
        <end position="300"/>
    </location>
</feature>
<dbReference type="RefSeq" id="XP_019917802.1">
    <property type="nucleotide sequence ID" value="XM_020062079.1"/>
</dbReference>